<dbReference type="SMART" id="SM00642">
    <property type="entry name" value="Aamy"/>
    <property type="match status" value="1"/>
</dbReference>
<dbReference type="EMBL" id="JBHSMH010000082">
    <property type="protein sequence ID" value="MFC5470957.1"/>
    <property type="molecule type" value="Genomic_DNA"/>
</dbReference>
<dbReference type="SUPFAM" id="SSF51445">
    <property type="entry name" value="(Trans)glycosidases"/>
    <property type="match status" value="1"/>
</dbReference>
<dbReference type="InterPro" id="IPR013780">
    <property type="entry name" value="Glyco_hydro_b"/>
</dbReference>
<comment type="caution">
    <text evidence="2">The sequence shown here is derived from an EMBL/GenBank/DDBJ whole genome shotgun (WGS) entry which is preliminary data.</text>
</comment>
<feature type="domain" description="Glycosyl hydrolase family 13 catalytic" evidence="1">
    <location>
        <begin position="136"/>
        <end position="454"/>
    </location>
</feature>
<dbReference type="Pfam" id="PF00128">
    <property type="entry name" value="Alpha-amylase"/>
    <property type="match status" value="1"/>
</dbReference>
<name>A0ABW0M106_9BACL</name>
<dbReference type="Pfam" id="PF16561">
    <property type="entry name" value="AMPK1_CBM"/>
    <property type="match status" value="1"/>
</dbReference>
<sequence length="551" mass="64848">METMNRIPRKGNQGVLFRYFSDTPIQGVSVAGTFNSWNPEKYAMTEVSNNRWELEIGIPKGRHLYKIVVNGDRWILDPLNPNVSEDGQNNSAMTVMEDGEVFIRTNEVSERNPGFMYENYQALESPEWIKNAVIYELHIRAFTENGFRGLTEKIGYFKELGINVLWLMPFQEVGQEKRIGTYGDPYAVKDFYSIDSRFGTAEELKFFISEAHRNGIRVIMDWVMNRGSVDHLLTKSHPEFFTRKDNNEVYYEVPNREYFAGLNFDNGEMRSYIIDAMKYWLAGFDFDGFRLDDSDITPHDFLAEIRQELSKVKRSIALISQSYDEFHHIDSCDLTYDGNPRILINAIREGNITQNEFIRIYDSYKYSFPKGALRMSWLEEKEQSRIRDYFGERLTTPAATLLMTMEGIPFLMMGQEFNERTYADWTSLFHEYRLAWEPFDKDMFEHYRFLIHLRTNSPAFWRGELEFIRHSEPNVISYMRRSGDEAYLLLVNLSDRAAYPVFADDDRTREWIGKKQEIIYRTGKEEAREQDRNGGRLLHPYETLIYKVTAG</sequence>
<keyword evidence="2" id="KW-0378">Hydrolase</keyword>
<evidence type="ECO:0000259" key="1">
    <source>
        <dbReference type="SMART" id="SM00642"/>
    </source>
</evidence>
<dbReference type="Gene3D" id="2.60.40.1180">
    <property type="entry name" value="Golgi alpha-mannosidase II"/>
    <property type="match status" value="1"/>
</dbReference>
<reference evidence="3" key="1">
    <citation type="journal article" date="2019" name="Int. J. Syst. Evol. Microbiol.">
        <title>The Global Catalogue of Microorganisms (GCM) 10K type strain sequencing project: providing services to taxonomists for standard genome sequencing and annotation.</title>
        <authorList>
            <consortium name="The Broad Institute Genomics Platform"/>
            <consortium name="The Broad Institute Genome Sequencing Center for Infectious Disease"/>
            <person name="Wu L."/>
            <person name="Ma J."/>
        </authorList>
    </citation>
    <scope>NUCLEOTIDE SEQUENCE [LARGE SCALE GENOMIC DNA]</scope>
    <source>
        <strain evidence="3">CCUG 57113</strain>
    </source>
</reference>
<protein>
    <submittedName>
        <fullName evidence="2">Alpha-amylase family glycosyl hydrolase</fullName>
    </submittedName>
</protein>
<gene>
    <name evidence="2" type="ORF">ACFPPD_19910</name>
</gene>
<dbReference type="SUPFAM" id="SSF51011">
    <property type="entry name" value="Glycosyl hydrolase domain"/>
    <property type="match status" value="1"/>
</dbReference>
<evidence type="ECO:0000313" key="2">
    <source>
        <dbReference type="EMBL" id="MFC5470957.1"/>
    </source>
</evidence>
<dbReference type="InterPro" id="IPR013783">
    <property type="entry name" value="Ig-like_fold"/>
</dbReference>
<dbReference type="InterPro" id="IPR006047">
    <property type="entry name" value="GH13_cat_dom"/>
</dbReference>
<dbReference type="PANTHER" id="PTHR10357:SF179">
    <property type="entry name" value="NEUTRAL AND BASIC AMINO ACID TRANSPORT PROTEIN RBAT"/>
    <property type="match status" value="1"/>
</dbReference>
<dbReference type="Gene3D" id="2.60.40.10">
    <property type="entry name" value="Immunoglobulins"/>
    <property type="match status" value="1"/>
</dbReference>
<dbReference type="RefSeq" id="WP_378083038.1">
    <property type="nucleotide sequence ID" value="NZ_JBHSMH010000082.1"/>
</dbReference>
<accession>A0ABW0M106</accession>
<dbReference type="InterPro" id="IPR017853">
    <property type="entry name" value="GH"/>
</dbReference>
<keyword evidence="3" id="KW-1185">Reference proteome</keyword>
<evidence type="ECO:0000313" key="3">
    <source>
        <dbReference type="Proteomes" id="UP001596105"/>
    </source>
</evidence>
<dbReference type="InterPro" id="IPR032640">
    <property type="entry name" value="AMPK1_CBM"/>
</dbReference>
<organism evidence="2 3">
    <name type="scientific">Cohnella suwonensis</name>
    <dbReference type="NCBI Taxonomy" id="696072"/>
    <lineage>
        <taxon>Bacteria</taxon>
        <taxon>Bacillati</taxon>
        <taxon>Bacillota</taxon>
        <taxon>Bacilli</taxon>
        <taxon>Bacillales</taxon>
        <taxon>Paenibacillaceae</taxon>
        <taxon>Cohnella</taxon>
    </lineage>
</organism>
<dbReference type="Gene3D" id="3.20.20.80">
    <property type="entry name" value="Glycosidases"/>
    <property type="match status" value="1"/>
</dbReference>
<dbReference type="PANTHER" id="PTHR10357">
    <property type="entry name" value="ALPHA-AMYLASE FAMILY MEMBER"/>
    <property type="match status" value="1"/>
</dbReference>
<dbReference type="GO" id="GO:0016787">
    <property type="term" value="F:hydrolase activity"/>
    <property type="evidence" value="ECO:0007669"/>
    <property type="project" value="UniProtKB-KW"/>
</dbReference>
<proteinExistence type="predicted"/>
<dbReference type="Proteomes" id="UP001596105">
    <property type="component" value="Unassembled WGS sequence"/>
</dbReference>